<sequence length="210" mass="23651">MKKIYFLLVAFICLIDTSFAQNNDPNAKKVLDAVSAKMKTFKGITALFSIKSITNRGKNNGNKTGSISIKGQKYLLKQGKTEIISDGTKIYNYDGNKTITISTVEESNQTLSPQNLLSNFYDKDFTYKLVSSKGNFNEIELIPIDKKKNFQKVNVFIDKRKSMITKAKILDKSNNVIEFALTNLNTNAALSDNTFIYNRAKYPKDAEVLD</sequence>
<dbReference type="AlphaFoldDB" id="A0A1J5RLN6"/>
<dbReference type="CDD" id="cd16325">
    <property type="entry name" value="LolA"/>
    <property type="match status" value="1"/>
</dbReference>
<organism evidence="1">
    <name type="scientific">mine drainage metagenome</name>
    <dbReference type="NCBI Taxonomy" id="410659"/>
    <lineage>
        <taxon>unclassified sequences</taxon>
        <taxon>metagenomes</taxon>
        <taxon>ecological metagenomes</taxon>
    </lineage>
</organism>
<keyword evidence="1" id="KW-0449">Lipoprotein</keyword>
<dbReference type="Pfam" id="PF03548">
    <property type="entry name" value="LolA"/>
    <property type="match status" value="1"/>
</dbReference>
<proteinExistence type="predicted"/>
<evidence type="ECO:0000313" key="1">
    <source>
        <dbReference type="EMBL" id="OIQ92895.1"/>
    </source>
</evidence>
<gene>
    <name evidence="1" type="primary">lolA_7</name>
    <name evidence="1" type="ORF">GALL_251900</name>
</gene>
<reference evidence="1" key="1">
    <citation type="submission" date="2016-10" db="EMBL/GenBank/DDBJ databases">
        <title>Sequence of Gallionella enrichment culture.</title>
        <authorList>
            <person name="Poehlein A."/>
            <person name="Muehling M."/>
            <person name="Daniel R."/>
        </authorList>
    </citation>
    <scope>NUCLEOTIDE SEQUENCE</scope>
</reference>
<accession>A0A1J5RLN6</accession>
<dbReference type="EMBL" id="MLJW01000220">
    <property type="protein sequence ID" value="OIQ92895.1"/>
    <property type="molecule type" value="Genomic_DNA"/>
</dbReference>
<dbReference type="Gene3D" id="2.50.20.10">
    <property type="entry name" value="Lipoprotein localisation LolA/LolB/LppX"/>
    <property type="match status" value="1"/>
</dbReference>
<dbReference type="PANTHER" id="PTHR35869">
    <property type="entry name" value="OUTER-MEMBRANE LIPOPROTEIN CARRIER PROTEIN"/>
    <property type="match status" value="1"/>
</dbReference>
<protein>
    <submittedName>
        <fullName evidence="1">Outer-membrane lipoprotein carrier protein</fullName>
    </submittedName>
</protein>
<name>A0A1J5RLN6_9ZZZZ</name>
<dbReference type="InterPro" id="IPR029046">
    <property type="entry name" value="LolA/LolB/LppX"/>
</dbReference>
<dbReference type="InterPro" id="IPR004564">
    <property type="entry name" value="OM_lipoprot_carrier_LolA-like"/>
</dbReference>
<comment type="caution">
    <text evidence="1">The sequence shown here is derived from an EMBL/GenBank/DDBJ whole genome shotgun (WGS) entry which is preliminary data.</text>
</comment>
<dbReference type="SUPFAM" id="SSF89392">
    <property type="entry name" value="Prokaryotic lipoproteins and lipoprotein localization factors"/>
    <property type="match status" value="1"/>
</dbReference>
<dbReference type="PANTHER" id="PTHR35869:SF1">
    <property type="entry name" value="OUTER-MEMBRANE LIPOPROTEIN CARRIER PROTEIN"/>
    <property type="match status" value="1"/>
</dbReference>